<protein>
    <recommendedName>
        <fullName evidence="4">DUF2798 domain-containing protein</fullName>
    </recommendedName>
</protein>
<gene>
    <name evidence="2" type="ORF">SAMN05421747_1373</name>
</gene>
<dbReference type="RefSeq" id="WP_090975227.1">
    <property type="nucleotide sequence ID" value="NZ_FOLL01000037.1"/>
</dbReference>
<dbReference type="Pfam" id="PF11391">
    <property type="entry name" value="DUF2798"/>
    <property type="match status" value="1"/>
</dbReference>
<keyword evidence="1" id="KW-0812">Transmembrane</keyword>
<organism evidence="2 3">
    <name type="scientific">Parapedobacter composti</name>
    <dbReference type="NCBI Taxonomy" id="623281"/>
    <lineage>
        <taxon>Bacteria</taxon>
        <taxon>Pseudomonadati</taxon>
        <taxon>Bacteroidota</taxon>
        <taxon>Sphingobacteriia</taxon>
        <taxon>Sphingobacteriales</taxon>
        <taxon>Sphingobacteriaceae</taxon>
        <taxon>Parapedobacter</taxon>
    </lineage>
</organism>
<sequence length="71" mass="8037">MKKKILFALMMGIITTGLISCLIILINTDLKGVNFFKVWGKSWFLAYVIAVPCILIIAPRIEKLVDKIVKE</sequence>
<dbReference type="EMBL" id="FOLL01000037">
    <property type="protein sequence ID" value="SFC84710.1"/>
    <property type="molecule type" value="Genomic_DNA"/>
</dbReference>
<evidence type="ECO:0000313" key="3">
    <source>
        <dbReference type="Proteomes" id="UP000199577"/>
    </source>
</evidence>
<name>A0A1I1MT12_9SPHI</name>
<proteinExistence type="predicted"/>
<dbReference type="OrthoDB" id="9799565at2"/>
<keyword evidence="1" id="KW-0472">Membrane</keyword>
<feature type="transmembrane region" description="Helical" evidence="1">
    <location>
        <begin position="7"/>
        <end position="26"/>
    </location>
</feature>
<dbReference type="Proteomes" id="UP000199577">
    <property type="component" value="Unassembled WGS sequence"/>
</dbReference>
<feature type="transmembrane region" description="Helical" evidence="1">
    <location>
        <begin position="38"/>
        <end position="58"/>
    </location>
</feature>
<keyword evidence="3" id="KW-1185">Reference proteome</keyword>
<evidence type="ECO:0000313" key="2">
    <source>
        <dbReference type="EMBL" id="SFC84710.1"/>
    </source>
</evidence>
<reference evidence="2 3" key="1">
    <citation type="submission" date="2016-10" db="EMBL/GenBank/DDBJ databases">
        <authorList>
            <person name="de Groot N.N."/>
        </authorList>
    </citation>
    <scope>NUCLEOTIDE SEQUENCE [LARGE SCALE GENOMIC DNA]</scope>
    <source>
        <strain evidence="2 3">DSM 22900</strain>
    </source>
</reference>
<dbReference type="PROSITE" id="PS51257">
    <property type="entry name" value="PROKAR_LIPOPROTEIN"/>
    <property type="match status" value="1"/>
</dbReference>
<dbReference type="STRING" id="623281.SAMN05421747_1373"/>
<accession>A0A1I1MT12</accession>
<dbReference type="AlphaFoldDB" id="A0A1I1MT12"/>
<evidence type="ECO:0000256" key="1">
    <source>
        <dbReference type="SAM" id="Phobius"/>
    </source>
</evidence>
<keyword evidence="1" id="KW-1133">Transmembrane helix</keyword>
<dbReference type="InterPro" id="IPR021529">
    <property type="entry name" value="DUF2798"/>
</dbReference>
<evidence type="ECO:0008006" key="4">
    <source>
        <dbReference type="Google" id="ProtNLM"/>
    </source>
</evidence>